<dbReference type="CDD" id="cd06262">
    <property type="entry name" value="metallo-hydrolase-like_MBL-fold"/>
    <property type="match status" value="1"/>
</dbReference>
<dbReference type="SUPFAM" id="SSF56281">
    <property type="entry name" value="Metallo-hydrolase/oxidoreductase"/>
    <property type="match status" value="1"/>
</dbReference>
<dbReference type="Pfam" id="PF00753">
    <property type="entry name" value="Lactamase_B"/>
    <property type="match status" value="1"/>
</dbReference>
<dbReference type="EMBL" id="UINC01074173">
    <property type="protein sequence ID" value="SVC11113.1"/>
    <property type="molecule type" value="Genomic_DNA"/>
</dbReference>
<dbReference type="AlphaFoldDB" id="A0A382JIW5"/>
<organism evidence="2">
    <name type="scientific">marine metagenome</name>
    <dbReference type="NCBI Taxonomy" id="408172"/>
    <lineage>
        <taxon>unclassified sequences</taxon>
        <taxon>metagenomes</taxon>
        <taxon>ecological metagenomes</taxon>
    </lineage>
</organism>
<name>A0A382JIW5_9ZZZZ</name>
<proteinExistence type="predicted"/>
<dbReference type="Gene3D" id="3.60.15.10">
    <property type="entry name" value="Ribonuclease Z/Hydroxyacylglutathione hydrolase-like"/>
    <property type="match status" value="1"/>
</dbReference>
<reference evidence="2" key="1">
    <citation type="submission" date="2018-05" db="EMBL/GenBank/DDBJ databases">
        <authorList>
            <person name="Lanie J.A."/>
            <person name="Ng W.-L."/>
            <person name="Kazmierczak K.M."/>
            <person name="Andrzejewski T.M."/>
            <person name="Davidsen T.M."/>
            <person name="Wayne K.J."/>
            <person name="Tettelin H."/>
            <person name="Glass J.I."/>
            <person name="Rusch D."/>
            <person name="Podicherti R."/>
            <person name="Tsui H.-C.T."/>
            <person name="Winkler M.E."/>
        </authorList>
    </citation>
    <scope>NUCLEOTIDE SEQUENCE</scope>
</reference>
<accession>A0A382JIW5</accession>
<gene>
    <name evidence="2" type="ORF">METZ01_LOCUS263967</name>
</gene>
<dbReference type="SMART" id="SM00849">
    <property type="entry name" value="Lactamase_B"/>
    <property type="match status" value="1"/>
</dbReference>
<dbReference type="InterPro" id="IPR001279">
    <property type="entry name" value="Metallo-B-lactamas"/>
</dbReference>
<sequence length="326" mass="36809">MGLSNWQKVCDGVFLFQDSCCVYAIQGPEGTVLINAGTGLVADYLDEVFQNGSLTVLLTHHFRDHTDGAIRLRNAGAEILGPYWEQEYLTDPDQHFRERQIWNSYDNRWDRFAPVRPIPVSNWMMDYENREIAGLKWEVVPTPGCTNGASSYVVDFNGLRLAFVGELICGLGYTSRLAPLQYNYNDFTGAVNLWRSCYRLMGTKLDMLLPSLGQPIDRPEQAIQLLRENLKLIGGISPGFVEQLNDPDDDDIEEILPHLYRSKYSGAETNFVISDSGKVMAIDYGYNMSAYQSPGKQHLSNRRPFLHGIKGLKKKLGIDKIDTVLV</sequence>
<evidence type="ECO:0000313" key="2">
    <source>
        <dbReference type="EMBL" id="SVC11113.1"/>
    </source>
</evidence>
<feature type="domain" description="Metallo-beta-lactamase" evidence="1">
    <location>
        <begin position="19"/>
        <end position="212"/>
    </location>
</feature>
<feature type="non-terminal residue" evidence="2">
    <location>
        <position position="326"/>
    </location>
</feature>
<dbReference type="InterPro" id="IPR036866">
    <property type="entry name" value="RibonucZ/Hydroxyglut_hydro"/>
</dbReference>
<evidence type="ECO:0000259" key="1">
    <source>
        <dbReference type="SMART" id="SM00849"/>
    </source>
</evidence>
<protein>
    <recommendedName>
        <fullName evidence="1">Metallo-beta-lactamase domain-containing protein</fullName>
    </recommendedName>
</protein>